<dbReference type="eggNOG" id="ENOG502ZA3W">
    <property type="taxonomic scope" value="Bacteria"/>
</dbReference>
<gene>
    <name evidence="1" type="ORF">MARLIPOL_12540</name>
</gene>
<dbReference type="Pfam" id="PF06980">
    <property type="entry name" value="DUF1302"/>
    <property type="match status" value="1"/>
</dbReference>
<dbReference type="EMBL" id="ASAD01000013">
    <property type="protein sequence ID" value="EON91763.1"/>
    <property type="molecule type" value="Genomic_DNA"/>
</dbReference>
<evidence type="ECO:0000313" key="2">
    <source>
        <dbReference type="Proteomes" id="UP000016540"/>
    </source>
</evidence>
<comment type="caution">
    <text evidence="1">The sequence shown here is derived from an EMBL/GenBank/DDBJ whole genome shotgun (WGS) entry which is preliminary data.</text>
</comment>
<dbReference type="PATRIC" id="fig|1318628.3.peg.2504"/>
<dbReference type="STRING" id="1318628.MARLIPOL_12540"/>
<sequence length="492" mass="54656">MALGSGVAHGADEILGWDTSNFRIGGYVRAWTSFNLQNPPETPEDDRWDPSMVRGSLMLDADLKTGPLYWKAIGRADAEYKTDYLERLEDQNQAATPGGPGSDLTDTYNQGELREFYFDYSATDRVRFRVGKQQVVWGETDFFRAMDVVHGFDYRWRSFLEPESDELRKPLILVDTTIDIPEAGGSLQLLLRPGLDRDKDIGNTYDLFGGRWALQPNKGIDFLAPGLLTTNHDHSDGDADDPTGGVRWSGFAGGIGYSIAYLKTFNNDPVVNSAFAPYKEAPEGTLGDFIHPEIDLFGVTLNGYVPSIDSVLSTEIVYTKDAAFNVGTNFFGGALPGFGGIKKKDVLQTMVRLDKNLNLQSLLGTQRPSFFSVQVFDKWIQSYDRDDDIVELVGFGAPIKEHTTLLTAILGLNYKNDSINPMLAVGTDLSNGGGFVIPSVEFVMGDSWRLRAEADLFFHDGQKEPGEIERDTHLFGGFANNNQLLFRLTRQF</sequence>
<accession>R8AZJ6</accession>
<dbReference type="InterPro" id="IPR010727">
    <property type="entry name" value="DUF1302"/>
</dbReference>
<dbReference type="Proteomes" id="UP000016540">
    <property type="component" value="Unassembled WGS sequence"/>
</dbReference>
<reference evidence="1 2" key="1">
    <citation type="journal article" date="2013" name="Genome Announc.">
        <title>Draft Genome Sequence of the Moderately Halophilic Bacterium Marinobacter lipolyticus Strain SM19.</title>
        <authorList>
            <person name="Papke R.T."/>
            <person name="de la Haba R.R."/>
            <person name="Infante-Dominguez C."/>
            <person name="Perez D."/>
            <person name="Sanchez-Porro C."/>
            <person name="Lapierre P."/>
            <person name="Ventosa A."/>
        </authorList>
    </citation>
    <scope>NUCLEOTIDE SEQUENCE [LARGE SCALE GENOMIC DNA]</scope>
    <source>
        <strain evidence="1 2">SM19</strain>
    </source>
</reference>
<proteinExistence type="predicted"/>
<dbReference type="AlphaFoldDB" id="R8AZJ6"/>
<name>R8AZJ6_9GAMM</name>
<protein>
    <submittedName>
        <fullName evidence="1">LysR family transcriptional regulator</fullName>
    </submittedName>
</protein>
<keyword evidence="2" id="KW-1185">Reference proteome</keyword>
<organism evidence="1 2">
    <name type="scientific">Marinobacter lipolyticus SM19</name>
    <dbReference type="NCBI Taxonomy" id="1318628"/>
    <lineage>
        <taxon>Bacteria</taxon>
        <taxon>Pseudomonadati</taxon>
        <taxon>Pseudomonadota</taxon>
        <taxon>Gammaproteobacteria</taxon>
        <taxon>Pseudomonadales</taxon>
        <taxon>Marinobacteraceae</taxon>
        <taxon>Marinobacter</taxon>
    </lineage>
</organism>
<evidence type="ECO:0000313" key="1">
    <source>
        <dbReference type="EMBL" id="EON91763.1"/>
    </source>
</evidence>
<dbReference type="HOGENOM" id="CLU_038451_0_0_6"/>